<evidence type="ECO:0000313" key="1">
    <source>
        <dbReference type="EMBL" id="QHT82644.1"/>
    </source>
</evidence>
<reference evidence="1" key="1">
    <citation type="journal article" date="2020" name="Nature">
        <title>Giant virus diversity and host interactions through global metagenomics.</title>
        <authorList>
            <person name="Schulz F."/>
            <person name="Roux S."/>
            <person name="Paez-Espino D."/>
            <person name="Jungbluth S."/>
            <person name="Walsh D.A."/>
            <person name="Denef V.J."/>
            <person name="McMahon K.D."/>
            <person name="Konstantinidis K.T."/>
            <person name="Eloe-Fadrosh E.A."/>
            <person name="Kyrpides N.C."/>
            <person name="Woyke T."/>
        </authorList>
    </citation>
    <scope>NUCLEOTIDE SEQUENCE</scope>
    <source>
        <strain evidence="1">GVMAG-M-3300023184-165</strain>
    </source>
</reference>
<organism evidence="1">
    <name type="scientific">viral metagenome</name>
    <dbReference type="NCBI Taxonomy" id="1070528"/>
    <lineage>
        <taxon>unclassified sequences</taxon>
        <taxon>metagenomes</taxon>
        <taxon>organismal metagenomes</taxon>
    </lineage>
</organism>
<dbReference type="AlphaFoldDB" id="A0A6C0HQE1"/>
<sequence length="54" mass="6208">MLINIIIVIVMEKVLSKTEPVLLYFLKSITKECKGGECEKKIEKKKLEIDGNKK</sequence>
<name>A0A6C0HQE1_9ZZZZ</name>
<proteinExistence type="predicted"/>
<protein>
    <submittedName>
        <fullName evidence="1">Uncharacterized protein</fullName>
    </submittedName>
</protein>
<dbReference type="EMBL" id="MN740003">
    <property type="protein sequence ID" value="QHT82644.1"/>
    <property type="molecule type" value="Genomic_DNA"/>
</dbReference>
<accession>A0A6C0HQE1</accession>